<dbReference type="SUPFAM" id="SSF53187">
    <property type="entry name" value="Zn-dependent exopeptidases"/>
    <property type="match status" value="1"/>
</dbReference>
<dbReference type="Proteomes" id="UP000604825">
    <property type="component" value="Unassembled WGS sequence"/>
</dbReference>
<dbReference type="AlphaFoldDB" id="A0A811PNK9"/>
<keyword evidence="4" id="KW-0378">Hydrolase</keyword>
<feature type="domain" description="Cytosol aminopeptidase" evidence="5">
    <location>
        <begin position="102"/>
        <end position="163"/>
    </location>
</feature>
<name>A0A811PNK9_9POAL</name>
<accession>A0A811PNK9</accession>
<evidence type="ECO:0000259" key="5">
    <source>
        <dbReference type="Pfam" id="PF00883"/>
    </source>
</evidence>
<evidence type="ECO:0000256" key="1">
    <source>
        <dbReference type="ARBA" id="ARBA00009528"/>
    </source>
</evidence>
<comment type="caution">
    <text evidence="6">The sequence shown here is derived from an EMBL/GenBank/DDBJ whole genome shotgun (WGS) entry which is preliminary data.</text>
</comment>
<gene>
    <name evidence="6" type="ORF">NCGR_LOCUS31325</name>
</gene>
<dbReference type="GO" id="GO:0005737">
    <property type="term" value="C:cytoplasm"/>
    <property type="evidence" value="ECO:0007669"/>
    <property type="project" value="InterPro"/>
</dbReference>
<dbReference type="PANTHER" id="PTHR11963">
    <property type="entry name" value="LEUCINE AMINOPEPTIDASE-RELATED"/>
    <property type="match status" value="1"/>
</dbReference>
<dbReference type="OrthoDB" id="1740813at2759"/>
<dbReference type="EMBL" id="CAJGYO010000007">
    <property type="protein sequence ID" value="CAD6247099.1"/>
    <property type="molecule type" value="Genomic_DNA"/>
</dbReference>
<dbReference type="GO" id="GO:0070006">
    <property type="term" value="F:metalloaminopeptidase activity"/>
    <property type="evidence" value="ECO:0007669"/>
    <property type="project" value="InterPro"/>
</dbReference>
<sequence>MALLPATMVASGPPPAAAAWSRSRPGQGCCTMNIFVPAVDLLLPSPAEKNKISKNAGAGEIFFHQLLIQEHLSASIHELRPDDKAQLGSFAVLEINLDIRAVKRKLAIVGKGLTFDSGGYNIMTGPGCSIELMKLDMGGSAAVFGAAKALGQIKPLGVEVHFLM</sequence>
<evidence type="ECO:0000256" key="2">
    <source>
        <dbReference type="ARBA" id="ARBA00022438"/>
    </source>
</evidence>
<dbReference type="PANTHER" id="PTHR11963:SF23">
    <property type="entry name" value="CYTOSOL AMINOPEPTIDASE"/>
    <property type="match status" value="1"/>
</dbReference>
<keyword evidence="2" id="KW-0031">Aminopeptidase</keyword>
<keyword evidence="3" id="KW-0645">Protease</keyword>
<dbReference type="GO" id="GO:0030145">
    <property type="term" value="F:manganese ion binding"/>
    <property type="evidence" value="ECO:0007669"/>
    <property type="project" value="InterPro"/>
</dbReference>
<dbReference type="GO" id="GO:0006508">
    <property type="term" value="P:proteolysis"/>
    <property type="evidence" value="ECO:0007669"/>
    <property type="project" value="UniProtKB-KW"/>
</dbReference>
<evidence type="ECO:0000313" key="7">
    <source>
        <dbReference type="Proteomes" id="UP000604825"/>
    </source>
</evidence>
<dbReference type="Pfam" id="PF00883">
    <property type="entry name" value="Peptidase_M17"/>
    <property type="match status" value="1"/>
</dbReference>
<reference evidence="6" key="1">
    <citation type="submission" date="2020-10" db="EMBL/GenBank/DDBJ databases">
        <authorList>
            <person name="Han B."/>
            <person name="Lu T."/>
            <person name="Zhao Q."/>
            <person name="Huang X."/>
            <person name="Zhao Y."/>
        </authorList>
    </citation>
    <scope>NUCLEOTIDE SEQUENCE</scope>
</reference>
<keyword evidence="7" id="KW-1185">Reference proteome</keyword>
<dbReference type="InterPro" id="IPR000819">
    <property type="entry name" value="Peptidase_M17_C"/>
</dbReference>
<dbReference type="Gene3D" id="3.40.630.10">
    <property type="entry name" value="Zn peptidases"/>
    <property type="match status" value="1"/>
</dbReference>
<dbReference type="PRINTS" id="PR00481">
    <property type="entry name" value="LAMNOPPTDASE"/>
</dbReference>
<protein>
    <recommendedName>
        <fullName evidence="5">Cytosol aminopeptidase domain-containing protein</fullName>
    </recommendedName>
</protein>
<dbReference type="InterPro" id="IPR011356">
    <property type="entry name" value="Leucine_aapep/pepB"/>
</dbReference>
<evidence type="ECO:0000256" key="3">
    <source>
        <dbReference type="ARBA" id="ARBA00022670"/>
    </source>
</evidence>
<organism evidence="6 7">
    <name type="scientific">Miscanthus lutarioriparius</name>
    <dbReference type="NCBI Taxonomy" id="422564"/>
    <lineage>
        <taxon>Eukaryota</taxon>
        <taxon>Viridiplantae</taxon>
        <taxon>Streptophyta</taxon>
        <taxon>Embryophyta</taxon>
        <taxon>Tracheophyta</taxon>
        <taxon>Spermatophyta</taxon>
        <taxon>Magnoliopsida</taxon>
        <taxon>Liliopsida</taxon>
        <taxon>Poales</taxon>
        <taxon>Poaceae</taxon>
        <taxon>PACMAD clade</taxon>
        <taxon>Panicoideae</taxon>
        <taxon>Andropogonodae</taxon>
        <taxon>Andropogoneae</taxon>
        <taxon>Saccharinae</taxon>
        <taxon>Miscanthus</taxon>
    </lineage>
</organism>
<evidence type="ECO:0000256" key="4">
    <source>
        <dbReference type="ARBA" id="ARBA00022801"/>
    </source>
</evidence>
<proteinExistence type="inferred from homology"/>
<evidence type="ECO:0000313" key="6">
    <source>
        <dbReference type="EMBL" id="CAD6247099.1"/>
    </source>
</evidence>
<comment type="similarity">
    <text evidence="1">Belongs to the peptidase M17 family.</text>
</comment>